<dbReference type="EMBL" id="CAFBNE010000135">
    <property type="protein sequence ID" value="CAB4967124.1"/>
    <property type="molecule type" value="Genomic_DNA"/>
</dbReference>
<proteinExistence type="predicted"/>
<dbReference type="Gene3D" id="3.60.160.10">
    <property type="entry name" value="Mitochondrial biogenesis AIM24"/>
    <property type="match status" value="1"/>
</dbReference>
<organism evidence="1">
    <name type="scientific">freshwater metagenome</name>
    <dbReference type="NCBI Taxonomy" id="449393"/>
    <lineage>
        <taxon>unclassified sequences</taxon>
        <taxon>metagenomes</taxon>
        <taxon>ecological metagenomes</taxon>
    </lineage>
</organism>
<evidence type="ECO:0000313" key="1">
    <source>
        <dbReference type="EMBL" id="CAB4967124.1"/>
    </source>
</evidence>
<accession>A0A6J7LN45</accession>
<dbReference type="InterPro" id="IPR016031">
    <property type="entry name" value="Trp_RNA-bd_attenuator-like_dom"/>
</dbReference>
<dbReference type="InterPro" id="IPR036983">
    <property type="entry name" value="AIM24_sf"/>
</dbReference>
<dbReference type="SUPFAM" id="SSF51219">
    <property type="entry name" value="TRAP-like"/>
    <property type="match status" value="1"/>
</dbReference>
<gene>
    <name evidence="1" type="ORF">UFOPK3772_02908</name>
</gene>
<name>A0A6J7LN45_9ZZZZ</name>
<reference evidence="1" key="1">
    <citation type="submission" date="2020-05" db="EMBL/GenBank/DDBJ databases">
        <authorList>
            <person name="Chiriac C."/>
            <person name="Salcher M."/>
            <person name="Ghai R."/>
            <person name="Kavagutti S V."/>
        </authorList>
    </citation>
    <scope>NUCLEOTIDE SEQUENCE</scope>
</reference>
<sequence length="60" mass="6472">MAYDDTIDMKDRTAGGISTAMKSGEGMVVELTGPGRVWTQSRNPNGLIGWLTTVLPFTRA</sequence>
<dbReference type="AlphaFoldDB" id="A0A6J7LN45"/>
<dbReference type="Pfam" id="PF01987">
    <property type="entry name" value="AIM24"/>
    <property type="match status" value="1"/>
</dbReference>
<protein>
    <submittedName>
        <fullName evidence="1">Unannotated protein</fullName>
    </submittedName>
</protein>
<dbReference type="InterPro" id="IPR002838">
    <property type="entry name" value="AIM24"/>
</dbReference>